<dbReference type="EMBL" id="CYXT01000018">
    <property type="protein sequence ID" value="CUN04578.1"/>
    <property type="molecule type" value="Genomic_DNA"/>
</dbReference>
<evidence type="ECO:0000256" key="1">
    <source>
        <dbReference type="ARBA" id="ARBA00010928"/>
    </source>
</evidence>
<evidence type="ECO:0000259" key="3">
    <source>
        <dbReference type="Pfam" id="PF01408"/>
    </source>
</evidence>
<dbReference type="SUPFAM" id="SSF55347">
    <property type="entry name" value="Glyceraldehyde-3-phosphate dehydrogenase-like, C-terminal domain"/>
    <property type="match status" value="1"/>
</dbReference>
<evidence type="ECO:0000313" key="6">
    <source>
        <dbReference type="Proteomes" id="UP000095598"/>
    </source>
</evidence>
<feature type="domain" description="GFO/IDH/MocA-like oxidoreductase" evidence="4">
    <location>
        <begin position="136"/>
        <end position="241"/>
    </location>
</feature>
<evidence type="ECO:0000313" key="5">
    <source>
        <dbReference type="EMBL" id="CUN04578.1"/>
    </source>
</evidence>
<dbReference type="AlphaFoldDB" id="A0A173TTQ6"/>
<dbReference type="InterPro" id="IPR000683">
    <property type="entry name" value="Gfo/Idh/MocA-like_OxRdtase_N"/>
</dbReference>
<comment type="similarity">
    <text evidence="1">Belongs to the Gfo/Idh/MocA family.</text>
</comment>
<keyword evidence="2 5" id="KW-0560">Oxidoreductase</keyword>
<dbReference type="InterPro" id="IPR050984">
    <property type="entry name" value="Gfo/Idh/MocA_domain"/>
</dbReference>
<gene>
    <name evidence="5" type="primary">afr_2</name>
    <name evidence="5" type="ORF">ERS852425_02251</name>
</gene>
<sequence>MNFGIIGFGRIARKFVQAIEATDEGKIYAISSRSVSMDDPYLKEHPEVKVYKDYEELLNDPQVDAVYIALTHKFHKEWILRSLEHHIPVLSEKPLVLTSTDVDEIQEKVKKTNTLCTEALKTKFNTGYDHLKEDLKKIGNIQTIYANFCSDSLELPKTSFLFDKEQGGALNDIGSYVLGFILGIHEEEIDKIETERKDIEGINYYFRSKIYFKDGCIATAEGAIDREMDRYAKIVGTKGEIMIPNYNRIIDYTIHWNNGTTETKSYPFKGNDMTMQIQNFMEDVENGKVQSEKHCLEDTKKILEVSEMISA</sequence>
<dbReference type="PANTHER" id="PTHR22604:SF105">
    <property type="entry name" value="TRANS-1,2-DIHYDROBENZENE-1,2-DIOL DEHYDROGENASE"/>
    <property type="match status" value="1"/>
</dbReference>
<reference evidence="5 6" key="1">
    <citation type="submission" date="2015-09" db="EMBL/GenBank/DDBJ databases">
        <authorList>
            <consortium name="Pathogen Informatics"/>
        </authorList>
    </citation>
    <scope>NUCLEOTIDE SEQUENCE [LARGE SCALE GENOMIC DNA]</scope>
    <source>
        <strain evidence="5 6">2789STDY5608868</strain>
    </source>
</reference>
<dbReference type="InterPro" id="IPR055170">
    <property type="entry name" value="GFO_IDH_MocA-like_dom"/>
</dbReference>
<accession>A0A173TTQ6</accession>
<dbReference type="InterPro" id="IPR036291">
    <property type="entry name" value="NAD(P)-bd_dom_sf"/>
</dbReference>
<dbReference type="SUPFAM" id="SSF51735">
    <property type="entry name" value="NAD(P)-binding Rossmann-fold domains"/>
    <property type="match status" value="1"/>
</dbReference>
<evidence type="ECO:0000259" key="4">
    <source>
        <dbReference type="Pfam" id="PF22725"/>
    </source>
</evidence>
<dbReference type="PANTHER" id="PTHR22604">
    <property type="entry name" value="OXIDOREDUCTASES"/>
    <property type="match status" value="1"/>
</dbReference>
<name>A0A173TTQ6_ANAHA</name>
<organism evidence="5 6">
    <name type="scientific">Anaerostipes hadrus</name>
    <dbReference type="NCBI Taxonomy" id="649756"/>
    <lineage>
        <taxon>Bacteria</taxon>
        <taxon>Bacillati</taxon>
        <taxon>Bacillota</taxon>
        <taxon>Clostridia</taxon>
        <taxon>Lachnospirales</taxon>
        <taxon>Lachnospiraceae</taxon>
        <taxon>Anaerostipes</taxon>
    </lineage>
</organism>
<proteinExistence type="inferred from homology"/>
<dbReference type="EC" id="1.1.1.292" evidence="5"/>
<feature type="domain" description="Gfo/Idh/MocA-like oxidoreductase N-terminal" evidence="3">
    <location>
        <begin position="1"/>
        <end position="117"/>
    </location>
</feature>
<dbReference type="GO" id="GO:0033712">
    <property type="term" value="F:1,5-anhydro-D-fructose reductase (1,5-anhydro-D-mannitol-forming) activity"/>
    <property type="evidence" value="ECO:0007669"/>
    <property type="project" value="UniProtKB-EC"/>
</dbReference>
<dbReference type="GO" id="GO:0000166">
    <property type="term" value="F:nucleotide binding"/>
    <property type="evidence" value="ECO:0007669"/>
    <property type="project" value="InterPro"/>
</dbReference>
<dbReference type="Gene3D" id="3.30.360.10">
    <property type="entry name" value="Dihydrodipicolinate Reductase, domain 2"/>
    <property type="match status" value="1"/>
</dbReference>
<dbReference type="Gene3D" id="3.40.50.720">
    <property type="entry name" value="NAD(P)-binding Rossmann-like Domain"/>
    <property type="match status" value="1"/>
</dbReference>
<evidence type="ECO:0000256" key="2">
    <source>
        <dbReference type="ARBA" id="ARBA00023002"/>
    </source>
</evidence>
<dbReference type="Pfam" id="PF22725">
    <property type="entry name" value="GFO_IDH_MocA_C3"/>
    <property type="match status" value="1"/>
</dbReference>
<dbReference type="RefSeq" id="WP_055259068.1">
    <property type="nucleotide sequence ID" value="NZ_CYXT01000018.1"/>
</dbReference>
<dbReference type="Proteomes" id="UP000095598">
    <property type="component" value="Unassembled WGS sequence"/>
</dbReference>
<protein>
    <submittedName>
        <fullName evidence="5">1,5-anhydro-D-fructose reductase</fullName>
        <ecNumber evidence="5">1.1.1.292</ecNumber>
    </submittedName>
</protein>
<dbReference type="Pfam" id="PF01408">
    <property type="entry name" value="GFO_IDH_MocA"/>
    <property type="match status" value="1"/>
</dbReference>